<evidence type="ECO:0000313" key="2">
    <source>
        <dbReference type="EMBL" id="OAT85823.1"/>
    </source>
</evidence>
<proteinExistence type="predicted"/>
<protein>
    <submittedName>
        <fullName evidence="2">Uncharacterized protein</fullName>
    </submittedName>
</protein>
<feature type="region of interest" description="Disordered" evidence="1">
    <location>
        <begin position="1"/>
        <end position="21"/>
    </location>
</feature>
<accession>A0A1B7LHZ7</accession>
<organism evidence="2 3">
    <name type="scientific">Desulfotomaculum copahuensis</name>
    <dbReference type="NCBI Taxonomy" id="1838280"/>
    <lineage>
        <taxon>Bacteria</taxon>
        <taxon>Bacillati</taxon>
        <taxon>Bacillota</taxon>
        <taxon>Clostridia</taxon>
        <taxon>Eubacteriales</taxon>
        <taxon>Desulfotomaculaceae</taxon>
        <taxon>Desulfotomaculum</taxon>
    </lineage>
</organism>
<name>A0A1B7LHZ7_9FIRM</name>
<dbReference type="STRING" id="1838280.A6M21_04905"/>
<reference evidence="2 3" key="1">
    <citation type="submission" date="2016-04" db="EMBL/GenBank/DDBJ databases">
        <authorList>
            <person name="Evans L.H."/>
            <person name="Alamgir A."/>
            <person name="Owens N."/>
            <person name="Weber N.D."/>
            <person name="Virtaneva K."/>
            <person name="Barbian K."/>
            <person name="Babar A."/>
            <person name="Rosenke K."/>
        </authorList>
    </citation>
    <scope>NUCLEOTIDE SEQUENCE [LARGE SCALE GENOMIC DNA]</scope>
    <source>
        <strain evidence="2 3">LMa1</strain>
    </source>
</reference>
<comment type="caution">
    <text evidence="2">The sequence shown here is derived from an EMBL/GenBank/DDBJ whole genome shotgun (WGS) entry which is preliminary data.</text>
</comment>
<evidence type="ECO:0000256" key="1">
    <source>
        <dbReference type="SAM" id="MobiDB-lite"/>
    </source>
</evidence>
<sequence length="70" mass="7438">MPATGLMIHRQSSGQKIPSGTDPEVFIFDGCYLPGIPRSEKSARVNACAFRRPRALSPPRTGGGPEKAAV</sequence>
<evidence type="ECO:0000313" key="3">
    <source>
        <dbReference type="Proteomes" id="UP000078532"/>
    </source>
</evidence>
<dbReference type="EMBL" id="LYVF01000047">
    <property type="protein sequence ID" value="OAT85823.1"/>
    <property type="molecule type" value="Genomic_DNA"/>
</dbReference>
<keyword evidence="3" id="KW-1185">Reference proteome</keyword>
<gene>
    <name evidence="2" type="ORF">A6M21_04905</name>
</gene>
<dbReference type="AlphaFoldDB" id="A0A1B7LHZ7"/>
<dbReference type="Proteomes" id="UP000078532">
    <property type="component" value="Unassembled WGS sequence"/>
</dbReference>